<organism evidence="1 2">
    <name type="scientific">Sporothrix stenoceras</name>
    <dbReference type="NCBI Taxonomy" id="5173"/>
    <lineage>
        <taxon>Eukaryota</taxon>
        <taxon>Fungi</taxon>
        <taxon>Dikarya</taxon>
        <taxon>Ascomycota</taxon>
        <taxon>Pezizomycotina</taxon>
        <taxon>Sordariomycetes</taxon>
        <taxon>Sordariomycetidae</taxon>
        <taxon>Ophiostomatales</taxon>
        <taxon>Ophiostomataceae</taxon>
        <taxon>Sporothrix</taxon>
    </lineage>
</organism>
<accession>A0ABR3Z0J8</accession>
<gene>
    <name evidence="1" type="ORF">Sste5346_006362</name>
</gene>
<sequence>MQKDTLDINQDETFRAYFMSVRIIPLKLAFMDARGSIDWDVNSPETDPELARLLEVLKNKSRIGPLSMPGVKFKMWRTGSSLDF</sequence>
<keyword evidence="2" id="KW-1185">Reference proteome</keyword>
<name>A0ABR3Z0J8_9PEZI</name>
<evidence type="ECO:0000313" key="1">
    <source>
        <dbReference type="EMBL" id="KAL1893533.1"/>
    </source>
</evidence>
<proteinExistence type="predicted"/>
<protein>
    <submittedName>
        <fullName evidence="1">Uncharacterized protein</fullName>
    </submittedName>
</protein>
<dbReference type="Proteomes" id="UP001583186">
    <property type="component" value="Unassembled WGS sequence"/>
</dbReference>
<dbReference type="EMBL" id="JAWCUI010000037">
    <property type="protein sequence ID" value="KAL1893533.1"/>
    <property type="molecule type" value="Genomic_DNA"/>
</dbReference>
<comment type="caution">
    <text evidence="1">The sequence shown here is derived from an EMBL/GenBank/DDBJ whole genome shotgun (WGS) entry which is preliminary data.</text>
</comment>
<evidence type="ECO:0000313" key="2">
    <source>
        <dbReference type="Proteomes" id="UP001583186"/>
    </source>
</evidence>
<reference evidence="1 2" key="1">
    <citation type="journal article" date="2024" name="IMA Fungus">
        <title>IMA Genome - F19 : A genome assembly and annotation guide to empower mycologists, including annotated draft genome sequences of Ceratocystis pirilliformis, Diaporthe australafricana, Fusarium ophioides, Paecilomyces lecythidis, and Sporothrix stenoceras.</title>
        <authorList>
            <person name="Aylward J."/>
            <person name="Wilson A.M."/>
            <person name="Visagie C.M."/>
            <person name="Spraker J."/>
            <person name="Barnes I."/>
            <person name="Buitendag C."/>
            <person name="Ceriani C."/>
            <person name="Del Mar Angel L."/>
            <person name="du Plessis D."/>
            <person name="Fuchs T."/>
            <person name="Gasser K."/>
            <person name="Kramer D."/>
            <person name="Li W."/>
            <person name="Munsamy K."/>
            <person name="Piso A."/>
            <person name="Price J.L."/>
            <person name="Sonnekus B."/>
            <person name="Thomas C."/>
            <person name="van der Nest A."/>
            <person name="van Dijk A."/>
            <person name="van Heerden A."/>
            <person name="van Vuuren N."/>
            <person name="Yilmaz N."/>
            <person name="Duong T.A."/>
            <person name="van der Merwe N.A."/>
            <person name="Wingfield M.J."/>
            <person name="Wingfield B.D."/>
        </authorList>
    </citation>
    <scope>NUCLEOTIDE SEQUENCE [LARGE SCALE GENOMIC DNA]</scope>
    <source>
        <strain evidence="1 2">CMW 5346</strain>
    </source>
</reference>